<dbReference type="PANTHER" id="PTHR43133">
    <property type="entry name" value="RNA POLYMERASE ECF-TYPE SIGMA FACTO"/>
    <property type="match status" value="1"/>
</dbReference>
<comment type="caution">
    <text evidence="9">The sequence shown here is derived from an EMBL/GenBank/DDBJ whole genome shotgun (WGS) entry which is preliminary data.</text>
</comment>
<evidence type="ECO:0000256" key="4">
    <source>
        <dbReference type="ARBA" id="ARBA00023125"/>
    </source>
</evidence>
<dbReference type="Pfam" id="PF08281">
    <property type="entry name" value="Sigma70_r4_2"/>
    <property type="match status" value="1"/>
</dbReference>
<evidence type="ECO:0000313" key="9">
    <source>
        <dbReference type="EMBL" id="EGD54938.1"/>
    </source>
</evidence>
<gene>
    <name evidence="9" type="ORF">SCNU_12045</name>
</gene>
<dbReference type="InterPro" id="IPR013324">
    <property type="entry name" value="RNA_pol_sigma_r3/r4-like"/>
</dbReference>
<accession>F1YK92</accession>
<dbReference type="InterPro" id="IPR007627">
    <property type="entry name" value="RNA_pol_sigma70_r2"/>
</dbReference>
<keyword evidence="10" id="KW-1185">Reference proteome</keyword>
<evidence type="ECO:0000259" key="7">
    <source>
        <dbReference type="Pfam" id="PF04542"/>
    </source>
</evidence>
<dbReference type="GO" id="GO:0003677">
    <property type="term" value="F:DNA binding"/>
    <property type="evidence" value="ECO:0007669"/>
    <property type="project" value="UniProtKB-KW"/>
</dbReference>
<dbReference type="Proteomes" id="UP000035065">
    <property type="component" value="Unassembled WGS sequence"/>
</dbReference>
<comment type="similarity">
    <text evidence="1">Belongs to the sigma-70 factor family. ECF subfamily.</text>
</comment>
<dbReference type="NCBIfam" id="TIGR02937">
    <property type="entry name" value="sigma70-ECF"/>
    <property type="match status" value="1"/>
</dbReference>
<dbReference type="SUPFAM" id="SSF88659">
    <property type="entry name" value="Sigma3 and sigma4 domains of RNA polymerase sigma factors"/>
    <property type="match status" value="1"/>
</dbReference>
<keyword evidence="2" id="KW-0805">Transcription regulation</keyword>
<keyword evidence="5" id="KW-0804">Transcription</keyword>
<feature type="domain" description="RNA polymerase sigma-70 region 2" evidence="7">
    <location>
        <begin position="38"/>
        <end position="103"/>
    </location>
</feature>
<dbReference type="InterPro" id="IPR036388">
    <property type="entry name" value="WH-like_DNA-bd_sf"/>
</dbReference>
<dbReference type="OrthoDB" id="5244716at2"/>
<dbReference type="InterPro" id="IPR014284">
    <property type="entry name" value="RNA_pol_sigma-70_dom"/>
</dbReference>
<dbReference type="Pfam" id="PF04542">
    <property type="entry name" value="Sigma70_r2"/>
    <property type="match status" value="1"/>
</dbReference>
<sequence>MSDLNHTIGDGWAGLDGFTDEELAAAAAAGDPEAFDVLVGRLAPVVLRFMRRMVDDPAVAEDLVQETLLAVWKGLPDFGFHSKVRTWALGIAHRKAVDHYRRTHEVPSADETFADLASAQPLPSESVEKSELVDALRAELASLPQTSRAVWWLKEVEGLKMAEIGQALRISNGSVRGHLQRSRSYLSTRLAPWRPGAPDPAPAETLATMSDGDGPPDRDRRSVNGSERRART</sequence>
<dbReference type="PANTHER" id="PTHR43133:SF8">
    <property type="entry name" value="RNA POLYMERASE SIGMA FACTOR HI_1459-RELATED"/>
    <property type="match status" value="1"/>
</dbReference>
<evidence type="ECO:0000256" key="5">
    <source>
        <dbReference type="ARBA" id="ARBA00023163"/>
    </source>
</evidence>
<feature type="region of interest" description="Disordered" evidence="6">
    <location>
        <begin position="190"/>
        <end position="232"/>
    </location>
</feature>
<evidence type="ECO:0000256" key="6">
    <source>
        <dbReference type="SAM" id="MobiDB-lite"/>
    </source>
</evidence>
<dbReference type="AlphaFoldDB" id="F1YK92"/>
<evidence type="ECO:0000313" key="10">
    <source>
        <dbReference type="Proteomes" id="UP000035065"/>
    </source>
</evidence>
<feature type="compositionally biased region" description="Basic and acidic residues" evidence="6">
    <location>
        <begin position="215"/>
        <end position="232"/>
    </location>
</feature>
<organism evidence="9 10">
    <name type="scientific">Gordonia neofelifaecis NRRL B-59395</name>
    <dbReference type="NCBI Taxonomy" id="644548"/>
    <lineage>
        <taxon>Bacteria</taxon>
        <taxon>Bacillati</taxon>
        <taxon>Actinomycetota</taxon>
        <taxon>Actinomycetes</taxon>
        <taxon>Mycobacteriales</taxon>
        <taxon>Gordoniaceae</taxon>
        <taxon>Gordonia</taxon>
    </lineage>
</organism>
<dbReference type="RefSeq" id="WP_009679627.1">
    <property type="nucleotide sequence ID" value="NZ_AEUD01000009.1"/>
</dbReference>
<evidence type="ECO:0000259" key="8">
    <source>
        <dbReference type="Pfam" id="PF08281"/>
    </source>
</evidence>
<evidence type="ECO:0000256" key="3">
    <source>
        <dbReference type="ARBA" id="ARBA00023082"/>
    </source>
</evidence>
<reference evidence="9 10" key="1">
    <citation type="journal article" date="2011" name="J. Bacteriol.">
        <title>Draft Genome Sequence of Gordonia neofelifaecis NRRL B-59395, a Cholesterol-Degrading Actinomycete.</title>
        <authorList>
            <person name="Ge F."/>
            <person name="Li W."/>
            <person name="Chen G."/>
            <person name="Liu Y."/>
            <person name="Zhang G."/>
            <person name="Yong B."/>
            <person name="Wang Q."/>
            <person name="Wang N."/>
            <person name="Huang Z."/>
            <person name="Li W."/>
            <person name="Wang J."/>
            <person name="Wu C."/>
            <person name="Xie Q."/>
            <person name="Liu G."/>
        </authorList>
    </citation>
    <scope>NUCLEOTIDE SEQUENCE [LARGE SCALE GENOMIC DNA]</scope>
    <source>
        <strain evidence="9 10">NRRL B-59395</strain>
    </source>
</reference>
<evidence type="ECO:0000256" key="2">
    <source>
        <dbReference type="ARBA" id="ARBA00023015"/>
    </source>
</evidence>
<proteinExistence type="inferred from homology"/>
<keyword evidence="3" id="KW-0731">Sigma factor</keyword>
<dbReference type="eggNOG" id="COG1595">
    <property type="taxonomic scope" value="Bacteria"/>
</dbReference>
<dbReference type="Gene3D" id="1.10.1740.10">
    <property type="match status" value="1"/>
</dbReference>
<name>F1YK92_9ACTN</name>
<dbReference type="EMBL" id="AEUD01000009">
    <property type="protein sequence ID" value="EGD54938.1"/>
    <property type="molecule type" value="Genomic_DNA"/>
</dbReference>
<dbReference type="GO" id="GO:0006352">
    <property type="term" value="P:DNA-templated transcription initiation"/>
    <property type="evidence" value="ECO:0007669"/>
    <property type="project" value="InterPro"/>
</dbReference>
<dbReference type="GO" id="GO:0016987">
    <property type="term" value="F:sigma factor activity"/>
    <property type="evidence" value="ECO:0007669"/>
    <property type="project" value="UniProtKB-KW"/>
</dbReference>
<protein>
    <submittedName>
        <fullName evidence="9">Sigma-70 family RNA polymerase sigma factor</fullName>
    </submittedName>
</protein>
<dbReference type="InterPro" id="IPR039425">
    <property type="entry name" value="RNA_pol_sigma-70-like"/>
</dbReference>
<dbReference type="Gene3D" id="1.10.10.10">
    <property type="entry name" value="Winged helix-like DNA-binding domain superfamily/Winged helix DNA-binding domain"/>
    <property type="match status" value="1"/>
</dbReference>
<keyword evidence="4" id="KW-0238">DNA-binding</keyword>
<dbReference type="SUPFAM" id="SSF88946">
    <property type="entry name" value="Sigma2 domain of RNA polymerase sigma factors"/>
    <property type="match status" value="1"/>
</dbReference>
<dbReference type="STRING" id="644548.SCNU_12045"/>
<feature type="domain" description="RNA polymerase sigma factor 70 region 4 type 2" evidence="8">
    <location>
        <begin position="135"/>
        <end position="184"/>
    </location>
</feature>
<dbReference type="InterPro" id="IPR013249">
    <property type="entry name" value="RNA_pol_sigma70_r4_t2"/>
</dbReference>
<dbReference type="InterPro" id="IPR013325">
    <property type="entry name" value="RNA_pol_sigma_r2"/>
</dbReference>
<evidence type="ECO:0000256" key="1">
    <source>
        <dbReference type="ARBA" id="ARBA00010641"/>
    </source>
</evidence>